<dbReference type="Proteomes" id="UP000244335">
    <property type="component" value="Unassembled WGS sequence"/>
</dbReference>
<accession>A0AA92C553</accession>
<evidence type="ECO:0000313" key="1">
    <source>
        <dbReference type="EMBL" id="PVE55685.1"/>
    </source>
</evidence>
<sequence>MAEESSSLLTLRVISASSCRTALSMSTGSRRI</sequence>
<evidence type="ECO:0000313" key="2">
    <source>
        <dbReference type="Proteomes" id="UP000244335"/>
    </source>
</evidence>
<name>A0AA92C553_RHIRH</name>
<reference evidence="1 2" key="1">
    <citation type="submission" date="2018-04" db="EMBL/GenBank/DDBJ databases">
        <authorList>
            <person name="Hagen T."/>
        </authorList>
    </citation>
    <scope>NUCLEOTIDE SEQUENCE [LARGE SCALE GENOMIC DNA]</scope>
    <source>
        <strain evidence="1 2">TPD7009</strain>
    </source>
</reference>
<gene>
    <name evidence="1" type="ORF">DC430_09235</name>
</gene>
<dbReference type="AlphaFoldDB" id="A0AA92C553"/>
<organism evidence="1 2">
    <name type="scientific">Rhizobium rhizogenes</name>
    <name type="common">Agrobacterium rhizogenes</name>
    <dbReference type="NCBI Taxonomy" id="359"/>
    <lineage>
        <taxon>Bacteria</taxon>
        <taxon>Pseudomonadati</taxon>
        <taxon>Pseudomonadota</taxon>
        <taxon>Alphaproteobacteria</taxon>
        <taxon>Hyphomicrobiales</taxon>
        <taxon>Rhizobiaceae</taxon>
        <taxon>Rhizobium/Agrobacterium group</taxon>
        <taxon>Rhizobium</taxon>
    </lineage>
</organism>
<dbReference type="NCBIfam" id="TIGR01053">
    <property type="entry name" value="LSD1"/>
    <property type="match status" value="1"/>
</dbReference>
<proteinExistence type="predicted"/>
<dbReference type="EMBL" id="QDFR01000002">
    <property type="protein sequence ID" value="PVE55685.1"/>
    <property type="molecule type" value="Genomic_DNA"/>
</dbReference>
<comment type="caution">
    <text evidence="1">The sequence shown here is derived from an EMBL/GenBank/DDBJ whole genome shotgun (WGS) entry which is preliminary data.</text>
</comment>
<protein>
    <submittedName>
        <fullName evidence="1">Uncharacterized protein</fullName>
    </submittedName>
</protein>